<sequence length="49" mass="5602">MQVEKKSDVLPDHMALSKAVRSTDAKMQQRLIDLQQMFFSRIDPDPGVV</sequence>
<protein>
    <submittedName>
        <fullName evidence="1">Uncharacterized protein</fullName>
    </submittedName>
</protein>
<proteinExistence type="predicted"/>
<reference evidence="1 2" key="1">
    <citation type="submission" date="2019-07" db="EMBL/GenBank/DDBJ databases">
        <title>Whole genome shotgun sequence of Acetobacter oeni NBRC 105207.</title>
        <authorList>
            <person name="Hosoyama A."/>
            <person name="Uohara A."/>
            <person name="Ohji S."/>
            <person name="Ichikawa N."/>
        </authorList>
    </citation>
    <scope>NUCLEOTIDE SEQUENCE [LARGE SCALE GENOMIC DNA]</scope>
    <source>
        <strain evidence="1 2">NBRC 105207</strain>
    </source>
</reference>
<dbReference type="AlphaFoldDB" id="A0A511XJV7"/>
<dbReference type="EMBL" id="BJYG01000017">
    <property type="protein sequence ID" value="GEN63222.1"/>
    <property type="molecule type" value="Genomic_DNA"/>
</dbReference>
<organism evidence="1 2">
    <name type="scientific">Acetobacter oeni</name>
    <dbReference type="NCBI Taxonomy" id="304077"/>
    <lineage>
        <taxon>Bacteria</taxon>
        <taxon>Pseudomonadati</taxon>
        <taxon>Pseudomonadota</taxon>
        <taxon>Alphaproteobacteria</taxon>
        <taxon>Acetobacterales</taxon>
        <taxon>Acetobacteraceae</taxon>
        <taxon>Acetobacter</taxon>
    </lineage>
</organism>
<evidence type="ECO:0000313" key="1">
    <source>
        <dbReference type="EMBL" id="GEN63222.1"/>
    </source>
</evidence>
<accession>A0A511XJV7</accession>
<keyword evidence="2" id="KW-1185">Reference proteome</keyword>
<dbReference type="Proteomes" id="UP000321746">
    <property type="component" value="Unassembled WGS sequence"/>
</dbReference>
<name>A0A511XJV7_9PROT</name>
<gene>
    <name evidence="1" type="ORF">AOE01nite_14460</name>
</gene>
<evidence type="ECO:0000313" key="2">
    <source>
        <dbReference type="Proteomes" id="UP000321746"/>
    </source>
</evidence>
<comment type="caution">
    <text evidence="1">The sequence shown here is derived from an EMBL/GenBank/DDBJ whole genome shotgun (WGS) entry which is preliminary data.</text>
</comment>